<dbReference type="Gene3D" id="1.25.40.10">
    <property type="entry name" value="Tetratricopeptide repeat domain"/>
    <property type="match status" value="1"/>
</dbReference>
<organism evidence="2 3">
    <name type="scientific">Vitrella brassicaformis (strain CCMP3155)</name>
    <dbReference type="NCBI Taxonomy" id="1169540"/>
    <lineage>
        <taxon>Eukaryota</taxon>
        <taxon>Sar</taxon>
        <taxon>Alveolata</taxon>
        <taxon>Colpodellida</taxon>
        <taxon>Vitrellaceae</taxon>
        <taxon>Vitrella</taxon>
    </lineage>
</organism>
<keyword evidence="1" id="KW-0732">Signal</keyword>
<evidence type="ECO:0000256" key="1">
    <source>
        <dbReference type="SAM" id="SignalP"/>
    </source>
</evidence>
<dbReference type="SUPFAM" id="SSF48452">
    <property type="entry name" value="TPR-like"/>
    <property type="match status" value="1"/>
</dbReference>
<dbReference type="InterPro" id="IPR011990">
    <property type="entry name" value="TPR-like_helical_dom_sf"/>
</dbReference>
<dbReference type="InParanoid" id="A0A0G4EHE2"/>
<dbReference type="VEuPathDB" id="CryptoDB:Vbra_7440"/>
<dbReference type="EMBL" id="CDMY01000231">
    <property type="protein sequence ID" value="CEL95594.1"/>
    <property type="molecule type" value="Genomic_DNA"/>
</dbReference>
<evidence type="ECO:0000313" key="3">
    <source>
        <dbReference type="Proteomes" id="UP000041254"/>
    </source>
</evidence>
<dbReference type="SMART" id="SM00028">
    <property type="entry name" value="TPR"/>
    <property type="match status" value="2"/>
</dbReference>
<dbReference type="PANTHER" id="PTHR47682:SF1">
    <property type="entry name" value="TETRATRICOPEPTIDE REPEAT (TPR)-CONTAINING PROTEIN"/>
    <property type="match status" value="1"/>
</dbReference>
<sequence>MKLLVLSLLSLSSFLDSSSAFVVRSPSPLSSQLPSPSRPRSRWCPTQMQVSVGVCIYGPNCCKKTEKQNGGRDYNLVTTQAVADVLGGIKVTATGCQANCKRGPNLKITQRGTENKQEYTMDAEQIIDALEAATNKIGKFPQNMRLALKQKEQGNRALIKKDAKAAIRYYEDAMKNLGKGGKTQKVLGTIYANRAAAKLIAGDTTGAMDDCEMAVGRNPQSRVAWVRKGDALKLSGNPDAAEEAYEKAASLDKFRSDDVRSGAEKVGKGGPFGMGPKYQVYDLV</sequence>
<evidence type="ECO:0000313" key="2">
    <source>
        <dbReference type="EMBL" id="CEL95594.1"/>
    </source>
</evidence>
<dbReference type="STRING" id="1169540.A0A0G4EHE2"/>
<dbReference type="CDD" id="cd02980">
    <property type="entry name" value="TRX_Fd_family"/>
    <property type="match status" value="1"/>
</dbReference>
<dbReference type="PANTHER" id="PTHR47682">
    <property type="entry name" value="TETRATRICOPEPTIDE REPEAT (TPR)-CONTAINING PROTEIN"/>
    <property type="match status" value="1"/>
</dbReference>
<dbReference type="PhylomeDB" id="A0A0G4EHE2"/>
<feature type="signal peptide" evidence="1">
    <location>
        <begin position="1"/>
        <end position="20"/>
    </location>
</feature>
<dbReference type="Pfam" id="PF13181">
    <property type="entry name" value="TPR_8"/>
    <property type="match status" value="1"/>
</dbReference>
<dbReference type="InterPro" id="IPR019734">
    <property type="entry name" value="TPR_rpt"/>
</dbReference>
<accession>A0A0G4EHE2</accession>
<name>A0A0G4EHE2_VITBC</name>
<gene>
    <name evidence="2" type="ORF">Vbra_7440</name>
</gene>
<proteinExistence type="predicted"/>
<reference evidence="2 3" key="1">
    <citation type="submission" date="2014-11" db="EMBL/GenBank/DDBJ databases">
        <authorList>
            <person name="Zhu J."/>
            <person name="Qi W."/>
            <person name="Song R."/>
        </authorList>
    </citation>
    <scope>NUCLEOTIDE SEQUENCE [LARGE SCALE GENOMIC DNA]</scope>
</reference>
<protein>
    <submittedName>
        <fullName evidence="2">Uncharacterized protein</fullName>
    </submittedName>
</protein>
<feature type="chain" id="PRO_5005187330" evidence="1">
    <location>
        <begin position="21"/>
        <end position="284"/>
    </location>
</feature>
<dbReference type="AlphaFoldDB" id="A0A0G4EHE2"/>
<dbReference type="OrthoDB" id="539634at2759"/>
<keyword evidence="3" id="KW-1185">Reference proteome</keyword>
<dbReference type="Proteomes" id="UP000041254">
    <property type="component" value="Unassembled WGS sequence"/>
</dbReference>